<dbReference type="Pfam" id="PF00106">
    <property type="entry name" value="adh_short"/>
    <property type="match status" value="1"/>
</dbReference>
<feature type="domain" description="Ketoreductase" evidence="3">
    <location>
        <begin position="26"/>
        <end position="217"/>
    </location>
</feature>
<dbReference type="InterPro" id="IPR036291">
    <property type="entry name" value="NAD(P)-bd_dom_sf"/>
</dbReference>
<name>A0A6J6UK12_9ZZZZ</name>
<proteinExistence type="inferred from homology"/>
<sequence length="316" mass="33141">MGSSVRDRFALRKELPQMTDVGFDGKVAIITGAGGGLGRQHALLLARRGALVVVNDLGGAVDGTGENASAAQKVVDEIKAAGGEAVADHNSVATPEGGAAIVQTAIDTYGKVDIVINNAGILRDKAFHNMGPDLMNPVFDVHLKGAFHVTQPAFVKMREQGYGRIISTSSAAGVFGNFGQTNYGAAKMGLVGFTRVLAVEGARYNIKANAIAPLALTRMTENIMAGGLADVLQPGLVSPIVAYLASEECPVSGNIYSVGGGRVAEVFIGETQGYHKSDLTLEDVRDNFDQIRNRDGYAVPMGLAEETALFLPFFKS</sequence>
<dbReference type="PANTHER" id="PTHR45024">
    <property type="entry name" value="DEHYDROGENASES, SHORT CHAIN"/>
    <property type="match status" value="1"/>
</dbReference>
<dbReference type="InterPro" id="IPR020904">
    <property type="entry name" value="Sc_DH/Rdtase_CS"/>
</dbReference>
<dbReference type="PANTHER" id="PTHR45024:SF2">
    <property type="entry name" value="SCP2 DOMAIN-CONTAINING PROTEIN"/>
    <property type="match status" value="1"/>
</dbReference>
<dbReference type="Gene3D" id="3.40.50.720">
    <property type="entry name" value="NAD(P)-binding Rossmann-like Domain"/>
    <property type="match status" value="1"/>
</dbReference>
<evidence type="ECO:0000256" key="2">
    <source>
        <dbReference type="ARBA" id="ARBA00023002"/>
    </source>
</evidence>
<evidence type="ECO:0000256" key="1">
    <source>
        <dbReference type="ARBA" id="ARBA00006484"/>
    </source>
</evidence>
<comment type="similarity">
    <text evidence="1">Belongs to the short-chain dehydrogenases/reductases (SDR) family.</text>
</comment>
<dbReference type="EMBL" id="CAFBQP010000036">
    <property type="protein sequence ID" value="CAB5061779.1"/>
    <property type="molecule type" value="Genomic_DNA"/>
</dbReference>
<dbReference type="InterPro" id="IPR057326">
    <property type="entry name" value="KR_dom"/>
</dbReference>
<dbReference type="PRINTS" id="PR00081">
    <property type="entry name" value="GDHRDH"/>
</dbReference>
<dbReference type="InterPro" id="IPR002347">
    <property type="entry name" value="SDR_fam"/>
</dbReference>
<dbReference type="SUPFAM" id="SSF51735">
    <property type="entry name" value="NAD(P)-binding Rossmann-fold domains"/>
    <property type="match status" value="1"/>
</dbReference>
<gene>
    <name evidence="4" type="ORF">UFOPK2806_01508</name>
    <name evidence="5" type="ORF">UFOPK4306_01090</name>
</gene>
<dbReference type="CDD" id="cd05353">
    <property type="entry name" value="hydroxyacyl-CoA-like_DH_SDR_c-like"/>
    <property type="match status" value="1"/>
</dbReference>
<keyword evidence="2" id="KW-0560">Oxidoreductase</keyword>
<dbReference type="PROSITE" id="PS00061">
    <property type="entry name" value="ADH_SHORT"/>
    <property type="match status" value="1"/>
</dbReference>
<dbReference type="PRINTS" id="PR00080">
    <property type="entry name" value="SDRFAMILY"/>
</dbReference>
<evidence type="ECO:0000313" key="4">
    <source>
        <dbReference type="EMBL" id="CAB4758769.1"/>
    </source>
</evidence>
<organism evidence="4">
    <name type="scientific">freshwater metagenome</name>
    <dbReference type="NCBI Taxonomy" id="449393"/>
    <lineage>
        <taxon>unclassified sequences</taxon>
        <taxon>metagenomes</taxon>
        <taxon>ecological metagenomes</taxon>
    </lineage>
</organism>
<evidence type="ECO:0000313" key="5">
    <source>
        <dbReference type="EMBL" id="CAB5061779.1"/>
    </source>
</evidence>
<dbReference type="EMBL" id="CAEZYY010000020">
    <property type="protein sequence ID" value="CAB4758769.1"/>
    <property type="molecule type" value="Genomic_DNA"/>
</dbReference>
<dbReference type="SMART" id="SM00822">
    <property type="entry name" value="PKS_KR"/>
    <property type="match status" value="1"/>
</dbReference>
<evidence type="ECO:0000259" key="3">
    <source>
        <dbReference type="SMART" id="SM00822"/>
    </source>
</evidence>
<protein>
    <submittedName>
        <fullName evidence="4">Unannotated protein</fullName>
    </submittedName>
</protein>
<accession>A0A6J6UK12</accession>
<dbReference type="InterPro" id="IPR051687">
    <property type="entry name" value="Peroxisomal_Beta-Oxidation"/>
</dbReference>
<dbReference type="AlphaFoldDB" id="A0A6J6UK12"/>
<dbReference type="GO" id="GO:0016491">
    <property type="term" value="F:oxidoreductase activity"/>
    <property type="evidence" value="ECO:0007669"/>
    <property type="project" value="UniProtKB-KW"/>
</dbReference>
<reference evidence="4" key="1">
    <citation type="submission" date="2020-05" db="EMBL/GenBank/DDBJ databases">
        <authorList>
            <person name="Chiriac C."/>
            <person name="Salcher M."/>
            <person name="Ghai R."/>
            <person name="Kavagutti S V."/>
        </authorList>
    </citation>
    <scope>NUCLEOTIDE SEQUENCE</scope>
</reference>